<dbReference type="EMBL" id="JACSPR010000002">
    <property type="protein sequence ID" value="MBD8029279.1"/>
    <property type="molecule type" value="Genomic_DNA"/>
</dbReference>
<feature type="compositionally biased region" description="Low complexity" evidence="1">
    <location>
        <begin position="201"/>
        <end position="225"/>
    </location>
</feature>
<name>A0A8I0HMH0_9CORY</name>
<feature type="compositionally biased region" description="Pro residues" evidence="1">
    <location>
        <begin position="158"/>
        <end position="179"/>
    </location>
</feature>
<feature type="compositionally biased region" description="Polar residues" evidence="1">
    <location>
        <begin position="101"/>
        <end position="119"/>
    </location>
</feature>
<dbReference type="RefSeq" id="WP_191732537.1">
    <property type="nucleotide sequence ID" value="NZ_JACSPR010000002.1"/>
</dbReference>
<feature type="compositionally biased region" description="Low complexity" evidence="1">
    <location>
        <begin position="134"/>
        <end position="144"/>
    </location>
</feature>
<comment type="caution">
    <text evidence="2">The sequence shown here is derived from an EMBL/GenBank/DDBJ whole genome shotgun (WGS) entry which is preliminary data.</text>
</comment>
<proteinExistence type="predicted"/>
<dbReference type="Proteomes" id="UP000650224">
    <property type="component" value="Unassembled WGS sequence"/>
</dbReference>
<sequence>MALTFIVVGCIGAVALGFVVWQASSPSRPTLDIAMHTTTTTTSTPALYEEPGEEDFSEGDTEPAKQNLAAVDTEDPYLPPNAYVPSRSRGEPVSPGLALSAQDQVITSVTGPGSPTRATTRVVAPPTGTASGATSVVPTSGATPPTTPEAPEPMTRTPEPPTPPSPPRDPVAPTQPSPAPTTTTEESEDVTTPTVLPPAPTETDTPTDTETVIPTATATDTVDPPVESPTPTEFQDEPTVPLNPETPVG</sequence>
<accession>A0A8I0HMH0</accession>
<feature type="region of interest" description="Disordered" evidence="1">
    <location>
        <begin position="74"/>
        <end position="249"/>
    </location>
</feature>
<feature type="compositionally biased region" description="Low complexity" evidence="1">
    <location>
        <begin position="180"/>
        <end position="194"/>
    </location>
</feature>
<dbReference type="PRINTS" id="PR01217">
    <property type="entry name" value="PRICHEXTENSN"/>
</dbReference>
<reference evidence="2 3" key="1">
    <citation type="submission" date="2020-08" db="EMBL/GenBank/DDBJ databases">
        <title>A Genomic Blueprint of the Chicken Gut Microbiome.</title>
        <authorList>
            <person name="Gilroy R."/>
            <person name="Ravi A."/>
            <person name="Getino M."/>
            <person name="Pursley I."/>
            <person name="Horton D.L."/>
            <person name="Alikhan N.-F."/>
            <person name="Baker D."/>
            <person name="Gharbi K."/>
            <person name="Hall N."/>
            <person name="Watson M."/>
            <person name="Adriaenssens E.M."/>
            <person name="Foster-Nyarko E."/>
            <person name="Jarju S."/>
            <person name="Secka A."/>
            <person name="Antonio M."/>
            <person name="Oren A."/>
            <person name="Chaudhuri R."/>
            <person name="La Ragione R.M."/>
            <person name="Hildebrand F."/>
            <person name="Pallen M.J."/>
        </authorList>
    </citation>
    <scope>NUCLEOTIDE SEQUENCE [LARGE SCALE GENOMIC DNA]</scope>
    <source>
        <strain evidence="2 3">Sa1YVA5</strain>
    </source>
</reference>
<evidence type="ECO:0000313" key="3">
    <source>
        <dbReference type="Proteomes" id="UP000650224"/>
    </source>
</evidence>
<dbReference type="AlphaFoldDB" id="A0A8I0HMH0"/>
<gene>
    <name evidence="2" type="ORF">H9627_02880</name>
</gene>
<keyword evidence="3" id="KW-1185">Reference proteome</keyword>
<evidence type="ECO:0000313" key="2">
    <source>
        <dbReference type="EMBL" id="MBD8029279.1"/>
    </source>
</evidence>
<organism evidence="2 3">
    <name type="scientific">Corynebacterium gallinarum</name>
    <dbReference type="NCBI Taxonomy" id="2762214"/>
    <lineage>
        <taxon>Bacteria</taxon>
        <taxon>Bacillati</taxon>
        <taxon>Actinomycetota</taxon>
        <taxon>Actinomycetes</taxon>
        <taxon>Mycobacteriales</taxon>
        <taxon>Corynebacteriaceae</taxon>
        <taxon>Corynebacterium</taxon>
    </lineage>
</organism>
<evidence type="ECO:0000256" key="1">
    <source>
        <dbReference type="SAM" id="MobiDB-lite"/>
    </source>
</evidence>
<protein>
    <submittedName>
        <fullName evidence="2">Uncharacterized protein</fullName>
    </submittedName>
</protein>